<keyword evidence="4" id="KW-0862">Zinc</keyword>
<dbReference type="PANTHER" id="PTHR31569">
    <property type="entry name" value="SWIM-TYPE DOMAIN-CONTAINING PROTEIN"/>
    <property type="match status" value="1"/>
</dbReference>
<sequence>MVHDLRVKPVARAPRRSAGRQAARGASGDDGSDSSYCPPADIGSEEEWEDSASSASSHASQPKQGRTEALGHPRTPRVADEEEPEVAPPPFNETRVGLSFRVRTNNKVSARNKKIKESGSTKPLVPEEWVFYGKTFVCTHAGKYNARGQGKRKRQQSRALECEAQINACVQVVDNDAEVPEFVVRFTTWRLYHNHGLSEYTFRQYPRNRNALESEVLATVDTLRKAGASKKRIQQYIHENSVCTPTNQDVRNLVRRLKKREHTASTSAKRLKQWVQEFSEESGNVAGIFVDSVQNKNIATCITLQTAHMRQLFDFFPEVLMIDATHGTNSSKYKVFSIMAHDAFGKGQFVQHAVVQNERLPTLLTALEEFKRNDPAWNRIRCILIDKDFTEISVLKMAFPDAVLLLCQFHVIKYLREEIASAAYEFNAWQKQQLQGLIQLLVYAKTEREYKRLQDYMHYIMGIGRRSASGRTELGPGSSELGAGGAELGVGSAELESEGAELDAELSAGRAESGADAESNDDAPQHPFEAYFDKNWDKCRSMWCAFERQNAVTLAQEEKKFMDSLFKLSVVHDPKYDREMQLLSNLISSHACELIYEQYVFATTRGKYKYKEAVPGVFLVQYVSDEEDALDEPTSTYSVMKSEWTCSCMFMTSRLLPCRHVFYLRKALGFESITPTQLLHPRWLLTTLRSSTDAPQLLGASFAVSSVLPEPKATWDSNRKFREANAVASTNSEHLSGLGMREYRAAMKVLEDVGKLFKHGEYTAISRMTDVAEPADALQSTELPAEHHVAQDLDVSSSASVQTTQLGMDGSQLGSDGFQLVSEENPTNPDGLDTSEEVNSSQAESTLPVAVAPPVQAKKKQQHAVALREATGDFVLESPPKPRGRPKQKTRAVKAKRSENAARVEEDVNMHENGLSLVSAYELLEENPTFNSTHEKLLQFKLFVFVGKQKPPIAHEITKLPTNKPLVRPEEIVRMFSKDLIKKCMAKVSAYQRKHPGVRELDIALEILGVGVFANSTVALMKKWHRACDVLKQIEKTLKWMKQLEFSRLANSSFAVEEDPDLPEKLKAIGILSTETQVLDLTAKQCITDEVMITVMLKKFGPDPNIVIFDASALGVVVDGSVGADTASIQRAMRGLSTEIVLFPVNCNNNHWCSIVINLAKGKVSIYDSSSSSYLLGVRAVAQTLIPLLPSTVEMSLRVQTYESGLGVQTDSYNCGIYVLIAFEIFCGAEPLGHLDKKTLQCLRYRYLPSGVDVGCYRRLTPQTSKVVTDVTMSRRMQGANKTPRKDREDCPSIDTEAWRK</sequence>
<comment type="similarity">
    <text evidence="1">Belongs to the peptidase C48 family.</text>
</comment>
<dbReference type="InterPro" id="IPR038765">
    <property type="entry name" value="Papain-like_cys_pep_sf"/>
</dbReference>
<feature type="compositionally biased region" description="Basic residues" evidence="5">
    <location>
        <begin position="882"/>
        <end position="895"/>
    </location>
</feature>
<feature type="region of interest" description="Disordered" evidence="5">
    <location>
        <begin position="807"/>
        <end position="900"/>
    </location>
</feature>
<proteinExistence type="inferred from homology"/>
<dbReference type="GO" id="GO:0006508">
    <property type="term" value="P:proteolysis"/>
    <property type="evidence" value="ECO:0007669"/>
    <property type="project" value="UniProtKB-KW"/>
</dbReference>
<keyword evidence="2" id="KW-0645">Protease</keyword>
<dbReference type="Gene3D" id="3.40.395.10">
    <property type="entry name" value="Adenoviral Proteinase, Chain A"/>
    <property type="match status" value="1"/>
</dbReference>
<evidence type="ECO:0000259" key="6">
    <source>
        <dbReference type="PROSITE" id="PS50600"/>
    </source>
</evidence>
<dbReference type="InterPro" id="IPR052579">
    <property type="entry name" value="Zinc_finger_SWIM"/>
</dbReference>
<evidence type="ECO:0000313" key="8">
    <source>
        <dbReference type="EMBL" id="KAE8926197.1"/>
    </source>
</evidence>
<dbReference type="PROSITE" id="PS50966">
    <property type="entry name" value="ZF_SWIM"/>
    <property type="match status" value="1"/>
</dbReference>
<feature type="region of interest" description="Disordered" evidence="5">
    <location>
        <begin position="506"/>
        <end position="526"/>
    </location>
</feature>
<feature type="region of interest" description="Disordered" evidence="5">
    <location>
        <begin position="1274"/>
        <end position="1301"/>
    </location>
</feature>
<keyword evidence="4" id="KW-0863">Zinc-finger</keyword>
<keyword evidence="3" id="KW-0378">Hydrolase</keyword>
<dbReference type="SUPFAM" id="SSF54001">
    <property type="entry name" value="Cysteine proteinases"/>
    <property type="match status" value="1"/>
</dbReference>
<organism evidence="8 9">
    <name type="scientific">Phytophthora fragariae</name>
    <dbReference type="NCBI Taxonomy" id="53985"/>
    <lineage>
        <taxon>Eukaryota</taxon>
        <taxon>Sar</taxon>
        <taxon>Stramenopiles</taxon>
        <taxon>Oomycota</taxon>
        <taxon>Peronosporomycetes</taxon>
        <taxon>Peronosporales</taxon>
        <taxon>Peronosporaceae</taxon>
        <taxon>Phytophthora</taxon>
    </lineage>
</organism>
<dbReference type="Proteomes" id="UP000429523">
    <property type="component" value="Unassembled WGS sequence"/>
</dbReference>
<accession>A0A6A3E1U6</accession>
<evidence type="ECO:0000256" key="2">
    <source>
        <dbReference type="ARBA" id="ARBA00022670"/>
    </source>
</evidence>
<dbReference type="GO" id="GO:0008270">
    <property type="term" value="F:zinc ion binding"/>
    <property type="evidence" value="ECO:0007669"/>
    <property type="project" value="UniProtKB-KW"/>
</dbReference>
<comment type="caution">
    <text evidence="8">The sequence shown here is derived from an EMBL/GenBank/DDBJ whole genome shotgun (WGS) entry which is preliminary data.</text>
</comment>
<feature type="compositionally biased region" description="Basic and acidic residues" evidence="5">
    <location>
        <begin position="1284"/>
        <end position="1301"/>
    </location>
</feature>
<dbReference type="Pfam" id="PF21056">
    <property type="entry name" value="ZSWIM1-3_RNaseH-like"/>
    <property type="match status" value="1"/>
</dbReference>
<name>A0A6A3E1U6_9STRA</name>
<dbReference type="GO" id="GO:0008234">
    <property type="term" value="F:cysteine-type peptidase activity"/>
    <property type="evidence" value="ECO:0007669"/>
    <property type="project" value="InterPro"/>
</dbReference>
<feature type="region of interest" description="Disordered" evidence="5">
    <location>
        <begin position="1"/>
        <end position="97"/>
    </location>
</feature>
<dbReference type="InterPro" id="IPR007527">
    <property type="entry name" value="Znf_SWIM"/>
</dbReference>
<evidence type="ECO:0000256" key="3">
    <source>
        <dbReference type="ARBA" id="ARBA00022801"/>
    </source>
</evidence>
<evidence type="ECO:0000256" key="1">
    <source>
        <dbReference type="ARBA" id="ARBA00005234"/>
    </source>
</evidence>
<evidence type="ECO:0000259" key="7">
    <source>
        <dbReference type="PROSITE" id="PS50966"/>
    </source>
</evidence>
<evidence type="ECO:0000256" key="4">
    <source>
        <dbReference type="PROSITE-ProRule" id="PRU00325"/>
    </source>
</evidence>
<dbReference type="PANTHER" id="PTHR31569:SF4">
    <property type="entry name" value="SWIM-TYPE DOMAIN-CONTAINING PROTEIN"/>
    <property type="match status" value="1"/>
</dbReference>
<feature type="compositionally biased region" description="Low complexity" evidence="5">
    <location>
        <begin position="51"/>
        <end position="60"/>
    </location>
</feature>
<reference evidence="8 9" key="1">
    <citation type="submission" date="2018-08" db="EMBL/GenBank/DDBJ databases">
        <title>Genomic investigation of the strawberry pathogen Phytophthora fragariae indicates pathogenicity is determined by transcriptional variation in three key races.</title>
        <authorList>
            <person name="Adams T.M."/>
            <person name="Armitage A.D."/>
            <person name="Sobczyk M.K."/>
            <person name="Bates H.J."/>
            <person name="Dunwell J.M."/>
            <person name="Nellist C.F."/>
            <person name="Harrison R.J."/>
        </authorList>
    </citation>
    <scope>NUCLEOTIDE SEQUENCE [LARGE SCALE GENOMIC DNA]</scope>
    <source>
        <strain evidence="8 9">NOV-9</strain>
    </source>
</reference>
<feature type="domain" description="SWIM-type" evidence="7">
    <location>
        <begin position="637"/>
        <end position="669"/>
    </location>
</feature>
<protein>
    <recommendedName>
        <fullName evidence="10">Ubiquitin-like protease family profile domain-containing protein</fullName>
    </recommendedName>
</protein>
<dbReference type="PROSITE" id="PS50600">
    <property type="entry name" value="ULP_PROTEASE"/>
    <property type="match status" value="1"/>
</dbReference>
<dbReference type="Pfam" id="PF02902">
    <property type="entry name" value="Peptidase_C48"/>
    <property type="match status" value="1"/>
</dbReference>
<dbReference type="InterPro" id="IPR003653">
    <property type="entry name" value="Peptidase_C48_C"/>
</dbReference>
<evidence type="ECO:0000313" key="9">
    <source>
        <dbReference type="Proteomes" id="UP000429523"/>
    </source>
</evidence>
<feature type="domain" description="Ubiquitin-like protease family profile" evidence="6">
    <location>
        <begin position="1071"/>
        <end position="1226"/>
    </location>
</feature>
<evidence type="ECO:0008006" key="10">
    <source>
        <dbReference type="Google" id="ProtNLM"/>
    </source>
</evidence>
<keyword evidence="4" id="KW-0479">Metal-binding</keyword>
<dbReference type="InterPro" id="IPR048324">
    <property type="entry name" value="ZSWIM1-3_RNaseH-like"/>
</dbReference>
<gene>
    <name evidence="8" type="ORF">PF009_g23607</name>
</gene>
<dbReference type="EMBL" id="QXGF01002093">
    <property type="protein sequence ID" value="KAE8926197.1"/>
    <property type="molecule type" value="Genomic_DNA"/>
</dbReference>
<evidence type="ECO:0000256" key="5">
    <source>
        <dbReference type="SAM" id="MobiDB-lite"/>
    </source>
</evidence>